<dbReference type="Proteomes" id="UP000521943">
    <property type="component" value="Unassembled WGS sequence"/>
</dbReference>
<organism evidence="1 2">
    <name type="scientific">Ephemerocybe angulata</name>
    <dbReference type="NCBI Taxonomy" id="980116"/>
    <lineage>
        <taxon>Eukaryota</taxon>
        <taxon>Fungi</taxon>
        <taxon>Dikarya</taxon>
        <taxon>Basidiomycota</taxon>
        <taxon>Agaricomycotina</taxon>
        <taxon>Agaricomycetes</taxon>
        <taxon>Agaricomycetidae</taxon>
        <taxon>Agaricales</taxon>
        <taxon>Agaricineae</taxon>
        <taxon>Psathyrellaceae</taxon>
        <taxon>Ephemerocybe</taxon>
    </lineage>
</organism>
<comment type="caution">
    <text evidence="1">The sequence shown here is derived from an EMBL/GenBank/DDBJ whole genome shotgun (WGS) entry which is preliminary data.</text>
</comment>
<keyword evidence="2" id="KW-1185">Reference proteome</keyword>
<gene>
    <name evidence="1" type="ORF">DFP72DRAFT_1077697</name>
</gene>
<protein>
    <submittedName>
        <fullName evidence="1">Uncharacterized protein</fullName>
    </submittedName>
</protein>
<sequence>MSLNDFNGATRSLLDAEWACQSSGDWSLLNTMMAARLRGAMSGVRAVVVHSEDSSHMLDWFNAELHVATSVHALSVLYTDGKIDPNPWLRAVLELQPDARWVYMAPSDYKKVEADNNPASEALPPWDHEILKKYCWWLWSGDTRRSLGTAKAIVPQLVIGLWQEAYRVRITGAVSERVRRKANVVALGEVLLGRHMEAMEVSIGAFDRHRDVLEEAKTLQDSLMRTYFSPLM</sequence>
<proteinExistence type="predicted"/>
<evidence type="ECO:0000313" key="1">
    <source>
        <dbReference type="EMBL" id="KAF6745251.1"/>
    </source>
</evidence>
<dbReference type="AlphaFoldDB" id="A0A8H6LXZ3"/>
<dbReference type="EMBL" id="JACGCI010000108">
    <property type="protein sequence ID" value="KAF6745251.1"/>
    <property type="molecule type" value="Genomic_DNA"/>
</dbReference>
<evidence type="ECO:0000313" key="2">
    <source>
        <dbReference type="Proteomes" id="UP000521943"/>
    </source>
</evidence>
<accession>A0A8H6LXZ3</accession>
<name>A0A8H6LXZ3_9AGAR</name>
<reference evidence="1 2" key="1">
    <citation type="submission" date="2020-07" db="EMBL/GenBank/DDBJ databases">
        <title>Comparative genomics of pyrophilous fungi reveals a link between fire events and developmental genes.</title>
        <authorList>
            <consortium name="DOE Joint Genome Institute"/>
            <person name="Steindorff A.S."/>
            <person name="Carver A."/>
            <person name="Calhoun S."/>
            <person name="Stillman K."/>
            <person name="Liu H."/>
            <person name="Lipzen A."/>
            <person name="Pangilinan J."/>
            <person name="Labutti K."/>
            <person name="Bruns T.D."/>
            <person name="Grigoriev I.V."/>
        </authorList>
    </citation>
    <scope>NUCLEOTIDE SEQUENCE [LARGE SCALE GENOMIC DNA]</scope>
    <source>
        <strain evidence="1 2">CBS 144469</strain>
    </source>
</reference>